<evidence type="ECO:0000256" key="1">
    <source>
        <dbReference type="SAM" id="Coils"/>
    </source>
</evidence>
<dbReference type="Gene3D" id="1.10.472.80">
    <property type="entry name" value="Ypt/Rab-GAP domain of gyp1p, domain 3"/>
    <property type="match status" value="1"/>
</dbReference>
<evidence type="ECO:0000313" key="2">
    <source>
        <dbReference type="Proteomes" id="UP000887565"/>
    </source>
</evidence>
<organism evidence="2 3">
    <name type="scientific">Romanomermis culicivorax</name>
    <name type="common">Nematode worm</name>
    <dbReference type="NCBI Taxonomy" id="13658"/>
    <lineage>
        <taxon>Eukaryota</taxon>
        <taxon>Metazoa</taxon>
        <taxon>Ecdysozoa</taxon>
        <taxon>Nematoda</taxon>
        <taxon>Enoplea</taxon>
        <taxon>Dorylaimia</taxon>
        <taxon>Mermithida</taxon>
        <taxon>Mermithoidea</taxon>
        <taxon>Mermithidae</taxon>
        <taxon>Romanomermis</taxon>
    </lineage>
</organism>
<evidence type="ECO:0000313" key="3">
    <source>
        <dbReference type="WBParaSite" id="nRc.2.0.1.t44168-RA"/>
    </source>
</evidence>
<keyword evidence="2" id="KW-1185">Reference proteome</keyword>
<proteinExistence type="predicted"/>
<reference evidence="3" key="1">
    <citation type="submission" date="2022-11" db="UniProtKB">
        <authorList>
            <consortium name="WormBaseParasite"/>
        </authorList>
    </citation>
    <scope>IDENTIFICATION</scope>
</reference>
<dbReference type="AlphaFoldDB" id="A0A915KYZ9"/>
<dbReference type="Proteomes" id="UP000887565">
    <property type="component" value="Unplaced"/>
</dbReference>
<protein>
    <submittedName>
        <fullName evidence="3">Uncharacterized protein</fullName>
    </submittedName>
</protein>
<dbReference type="WBParaSite" id="nRc.2.0.1.t44168-RA">
    <property type="protein sequence ID" value="nRc.2.0.1.t44168-RA"/>
    <property type="gene ID" value="nRc.2.0.1.g44168"/>
</dbReference>
<keyword evidence="1" id="KW-0175">Coiled coil</keyword>
<sequence length="150" mass="17899">MIQCDSFEQINNFLRYTLPGMSIMQMEKIFNDVYLMDINRELLSYEVEYENLEMKEKLQKLQHPTNKWNQNERSFVEPKRTMIDKDLQTAYKIIESLKIRIKNLENHIKQLEDKHVRLRNNTSTPIKEHAVGMVNIETPMQTKTKLKAPG</sequence>
<feature type="coiled-coil region" evidence="1">
    <location>
        <begin position="87"/>
        <end position="121"/>
    </location>
</feature>
<name>A0A915KYZ9_ROMCU</name>
<accession>A0A915KYZ9</accession>